<dbReference type="InterPro" id="IPR036640">
    <property type="entry name" value="ABC1_TM_sf"/>
</dbReference>
<dbReference type="AlphaFoldDB" id="A0A0J1ILI9"/>
<dbReference type="InterPro" id="IPR003593">
    <property type="entry name" value="AAA+_ATPase"/>
</dbReference>
<dbReference type="PROSITE" id="PS50893">
    <property type="entry name" value="ABC_TRANSPORTER_2"/>
    <property type="match status" value="1"/>
</dbReference>
<dbReference type="InterPro" id="IPR011527">
    <property type="entry name" value="ABC1_TM_dom"/>
</dbReference>
<evidence type="ECO:0000256" key="1">
    <source>
        <dbReference type="ARBA" id="ARBA00004651"/>
    </source>
</evidence>
<sequence>MSKIFGRLRVYKLSITIALILMLTELAVELVQPLIMAKIIDDGLAHQDTKVVLIWGGLLILFSLVAFAAGIINTFYSSHVCQNFGYSLRNELYQIIQYFTFSSSNVFASSSLITRLTNDITQLQNTIFMGLRFLLRAPLLIVGGIIMSFLVNVKLAFILAITIPLIVVMFIWVIKIGRSLFQSVQKKLDQVNSVMLENLTAVRLIRAYIRKQFERNRFMHTSEDLKNLTQKALRIMETTVPLLLFAMNLCIIAILWIGSGQINTGEAQIGEVVAVINYTLRITTSISVVSMLVMVISRSKASADRIQEIIDKKEQDKDNPDESMDSKLKGKIKFQHVSFRYPSNRRNTIENLHFTIHPKETIAILGATGSGKTTLFQLIPRLYEPTEGSVLIDDKRVDSYSLNTLRKQIGYVPQESMLFTGTIQENIRWGNPDATFDEVVQAAKDAQIHDTIMLMPHTYDTRIGQKGVNLSGGQKQRLSIARALVRKPSILLLDDSTSALDLKTEKKLLDAVADYQCTLLLITQKVSTAMKADRIMLIEDGKIVSFASHDELWKTNNLYQKIVESQLGEGEWENAKGTNRSISLS</sequence>
<dbReference type="InterPro" id="IPR017871">
    <property type="entry name" value="ABC_transporter-like_CS"/>
</dbReference>
<dbReference type="Gene3D" id="3.40.50.300">
    <property type="entry name" value="P-loop containing nucleotide triphosphate hydrolases"/>
    <property type="match status" value="1"/>
</dbReference>
<organism evidence="9 10">
    <name type="scientific">Niallia circulans</name>
    <name type="common">Bacillus circulans</name>
    <dbReference type="NCBI Taxonomy" id="1397"/>
    <lineage>
        <taxon>Bacteria</taxon>
        <taxon>Bacillati</taxon>
        <taxon>Bacillota</taxon>
        <taxon>Bacilli</taxon>
        <taxon>Bacillales</taxon>
        <taxon>Bacillaceae</taxon>
        <taxon>Niallia</taxon>
    </lineage>
</organism>
<evidence type="ECO:0000256" key="2">
    <source>
        <dbReference type="ARBA" id="ARBA00022448"/>
    </source>
</evidence>
<dbReference type="FunFam" id="3.40.50.300:FF:000221">
    <property type="entry name" value="Multidrug ABC transporter ATP-binding protein"/>
    <property type="match status" value="1"/>
</dbReference>
<dbReference type="GeneID" id="56347843"/>
<dbReference type="OrthoDB" id="9770415at2"/>
<comment type="caution">
    <text evidence="9">The sequence shown here is derived from an EMBL/GenBank/DDBJ whole genome shotgun (WGS) entry which is preliminary data.</text>
</comment>
<accession>A0A0J1ILI9</accession>
<comment type="subcellular location">
    <subcellularLocation>
        <location evidence="1">Cell membrane</location>
        <topology evidence="1">Multi-pass membrane protein</topology>
    </subcellularLocation>
</comment>
<dbReference type="PATRIC" id="fig|1397.4.peg.5187"/>
<dbReference type="SMART" id="SM00382">
    <property type="entry name" value="AAA"/>
    <property type="match status" value="1"/>
</dbReference>
<dbReference type="Pfam" id="PF00005">
    <property type="entry name" value="ABC_tran"/>
    <property type="match status" value="1"/>
</dbReference>
<evidence type="ECO:0000256" key="6">
    <source>
        <dbReference type="ARBA" id="ARBA00022840"/>
    </source>
</evidence>
<dbReference type="GO" id="GO:0005886">
    <property type="term" value="C:plasma membrane"/>
    <property type="evidence" value="ECO:0007669"/>
    <property type="project" value="UniProtKB-SubCell"/>
</dbReference>
<dbReference type="PANTHER" id="PTHR43394:SF1">
    <property type="entry name" value="ATP-BINDING CASSETTE SUB-FAMILY B MEMBER 10, MITOCHONDRIAL"/>
    <property type="match status" value="1"/>
</dbReference>
<keyword evidence="3" id="KW-1003">Cell membrane</keyword>
<dbReference type="Proteomes" id="UP000036045">
    <property type="component" value="Unassembled WGS sequence"/>
</dbReference>
<gene>
    <name evidence="9" type="ORF">ABW02_09575</name>
</gene>
<evidence type="ECO:0000256" key="5">
    <source>
        <dbReference type="ARBA" id="ARBA00022741"/>
    </source>
</evidence>
<evidence type="ECO:0000313" key="9">
    <source>
        <dbReference type="EMBL" id="KLV26783.1"/>
    </source>
</evidence>
<dbReference type="SUPFAM" id="SSF90123">
    <property type="entry name" value="ABC transporter transmembrane region"/>
    <property type="match status" value="1"/>
</dbReference>
<dbReference type="SUPFAM" id="SSF52540">
    <property type="entry name" value="P-loop containing nucleoside triphosphate hydrolases"/>
    <property type="match status" value="1"/>
</dbReference>
<dbReference type="PROSITE" id="PS50929">
    <property type="entry name" value="ABC_TM1F"/>
    <property type="match status" value="1"/>
</dbReference>
<dbReference type="Gene3D" id="1.20.1560.10">
    <property type="entry name" value="ABC transporter type 1, transmembrane domain"/>
    <property type="match status" value="1"/>
</dbReference>
<dbReference type="CDD" id="cd18548">
    <property type="entry name" value="ABC_6TM_Tm287_like"/>
    <property type="match status" value="1"/>
</dbReference>
<dbReference type="GO" id="GO:0015421">
    <property type="term" value="F:ABC-type oligopeptide transporter activity"/>
    <property type="evidence" value="ECO:0007669"/>
    <property type="project" value="TreeGrafter"/>
</dbReference>
<dbReference type="PROSITE" id="PS00211">
    <property type="entry name" value="ABC_TRANSPORTER_1"/>
    <property type="match status" value="1"/>
</dbReference>
<evidence type="ECO:0000256" key="7">
    <source>
        <dbReference type="ARBA" id="ARBA00022989"/>
    </source>
</evidence>
<evidence type="ECO:0000256" key="8">
    <source>
        <dbReference type="ARBA" id="ARBA00023136"/>
    </source>
</evidence>
<keyword evidence="7" id="KW-1133">Transmembrane helix</keyword>
<protein>
    <submittedName>
        <fullName evidence="9">ABC transporter ATP-binding protein</fullName>
    </submittedName>
</protein>
<dbReference type="PANTHER" id="PTHR43394">
    <property type="entry name" value="ATP-DEPENDENT PERMEASE MDL1, MITOCHONDRIAL"/>
    <property type="match status" value="1"/>
</dbReference>
<dbReference type="InterPro" id="IPR027417">
    <property type="entry name" value="P-loop_NTPase"/>
</dbReference>
<keyword evidence="10" id="KW-1185">Reference proteome</keyword>
<name>A0A0J1ILI9_NIACI</name>
<evidence type="ECO:0000313" key="10">
    <source>
        <dbReference type="Proteomes" id="UP000036045"/>
    </source>
</evidence>
<reference evidence="9 10" key="1">
    <citation type="submission" date="2015-05" db="EMBL/GenBank/DDBJ databases">
        <title>Whole genome sequence and identification of bacterial endophytes from Costus igneus.</title>
        <authorList>
            <person name="Lee Y.P."/>
            <person name="Gan H.M."/>
            <person name="Eng W."/>
            <person name="Wheatley M.S."/>
            <person name="Caraballo A."/>
            <person name="Polter S."/>
            <person name="Savka M.A."/>
            <person name="Hudson A.O."/>
        </authorList>
    </citation>
    <scope>NUCLEOTIDE SEQUENCE [LARGE SCALE GENOMIC DNA]</scope>
    <source>
        <strain evidence="9 10">RIT379</strain>
    </source>
</reference>
<keyword evidence="2" id="KW-0813">Transport</keyword>
<dbReference type="InterPro" id="IPR039421">
    <property type="entry name" value="Type_1_exporter"/>
</dbReference>
<dbReference type="RefSeq" id="WP_047941758.1">
    <property type="nucleotide sequence ID" value="NZ_CP053989.1"/>
</dbReference>
<evidence type="ECO:0000256" key="3">
    <source>
        <dbReference type="ARBA" id="ARBA00022475"/>
    </source>
</evidence>
<keyword evidence="5" id="KW-0547">Nucleotide-binding</keyword>
<keyword evidence="8" id="KW-0472">Membrane</keyword>
<dbReference type="InterPro" id="IPR003439">
    <property type="entry name" value="ABC_transporter-like_ATP-bd"/>
</dbReference>
<dbReference type="Pfam" id="PF00664">
    <property type="entry name" value="ABC_membrane"/>
    <property type="match status" value="1"/>
</dbReference>
<dbReference type="EMBL" id="LDPH01000007">
    <property type="protein sequence ID" value="KLV26783.1"/>
    <property type="molecule type" value="Genomic_DNA"/>
</dbReference>
<proteinExistence type="predicted"/>
<evidence type="ECO:0000256" key="4">
    <source>
        <dbReference type="ARBA" id="ARBA00022692"/>
    </source>
</evidence>
<dbReference type="GO" id="GO:0016887">
    <property type="term" value="F:ATP hydrolysis activity"/>
    <property type="evidence" value="ECO:0007669"/>
    <property type="project" value="InterPro"/>
</dbReference>
<dbReference type="GO" id="GO:0005524">
    <property type="term" value="F:ATP binding"/>
    <property type="evidence" value="ECO:0007669"/>
    <property type="project" value="UniProtKB-KW"/>
</dbReference>
<keyword evidence="4" id="KW-0812">Transmembrane</keyword>
<keyword evidence="6 9" id="KW-0067">ATP-binding</keyword>